<feature type="region of interest" description="Disordered" evidence="28">
    <location>
        <begin position="628"/>
        <end position="661"/>
    </location>
</feature>
<comment type="caution">
    <text evidence="32">The sequence shown here is derived from an EMBL/GenBank/DDBJ whole genome shotgun (WGS) entry which is preliminary data.</text>
</comment>
<keyword evidence="16" id="KW-0133">Cell shape</keyword>
<feature type="domain" description="Glycosyl transferase family 51" evidence="30">
    <location>
        <begin position="61"/>
        <end position="234"/>
    </location>
</feature>
<dbReference type="EMBL" id="DRKP01000163">
    <property type="protein sequence ID" value="HEB97356.1"/>
    <property type="molecule type" value="Genomic_DNA"/>
</dbReference>
<dbReference type="SUPFAM" id="SSF56601">
    <property type="entry name" value="beta-lactamase/transpeptidase-like"/>
    <property type="match status" value="1"/>
</dbReference>
<keyword evidence="17" id="KW-0735">Signal-anchor</keyword>
<keyword evidence="23" id="KW-0961">Cell wall biogenesis/degradation</keyword>
<evidence type="ECO:0000256" key="26">
    <source>
        <dbReference type="ARBA" id="ARBA00049902"/>
    </source>
</evidence>
<dbReference type="InterPro" id="IPR036950">
    <property type="entry name" value="PBP_transglycosylase"/>
</dbReference>
<evidence type="ECO:0000256" key="18">
    <source>
        <dbReference type="ARBA" id="ARBA00022984"/>
    </source>
</evidence>
<evidence type="ECO:0000256" key="21">
    <source>
        <dbReference type="ARBA" id="ARBA00023251"/>
    </source>
</evidence>
<evidence type="ECO:0000259" key="30">
    <source>
        <dbReference type="Pfam" id="PF00912"/>
    </source>
</evidence>
<feature type="domain" description="Penicillin-binding protein OB-like" evidence="31">
    <location>
        <begin position="321"/>
        <end position="438"/>
    </location>
</feature>
<evidence type="ECO:0000256" key="23">
    <source>
        <dbReference type="ARBA" id="ARBA00023316"/>
    </source>
</evidence>
<evidence type="ECO:0000256" key="17">
    <source>
        <dbReference type="ARBA" id="ARBA00022968"/>
    </source>
</evidence>
<proteinExistence type="inferred from homology"/>
<dbReference type="UniPathway" id="UPA00219"/>
<dbReference type="GO" id="GO:0030288">
    <property type="term" value="C:outer membrane-bounded periplasmic space"/>
    <property type="evidence" value="ECO:0007669"/>
    <property type="project" value="TreeGrafter"/>
</dbReference>
<feature type="domain" description="Penicillin-binding protein transpeptidase" evidence="29">
    <location>
        <begin position="440"/>
        <end position="710"/>
    </location>
</feature>
<evidence type="ECO:0000256" key="4">
    <source>
        <dbReference type="ARBA" id="ARBA00007090"/>
    </source>
</evidence>
<keyword evidence="21" id="KW-0046">Antibiotic resistance</keyword>
<dbReference type="Gene3D" id="3.40.710.10">
    <property type="entry name" value="DD-peptidase/beta-lactamase superfamily"/>
    <property type="match status" value="2"/>
</dbReference>
<feature type="compositionally biased region" description="Basic and acidic residues" evidence="28">
    <location>
        <begin position="643"/>
        <end position="659"/>
    </location>
</feature>
<dbReference type="PANTHER" id="PTHR32282">
    <property type="entry name" value="BINDING PROTEIN TRANSPEPTIDASE, PUTATIVE-RELATED"/>
    <property type="match status" value="1"/>
</dbReference>
<evidence type="ECO:0000256" key="27">
    <source>
        <dbReference type="ARBA" id="ARBA00060592"/>
    </source>
</evidence>
<organism evidence="32">
    <name type="scientific">Sedimenticola thiotaurini</name>
    <dbReference type="NCBI Taxonomy" id="1543721"/>
    <lineage>
        <taxon>Bacteria</taxon>
        <taxon>Pseudomonadati</taxon>
        <taxon>Pseudomonadota</taxon>
        <taxon>Gammaproteobacteria</taxon>
        <taxon>Chromatiales</taxon>
        <taxon>Sedimenticolaceae</taxon>
        <taxon>Sedimenticola</taxon>
    </lineage>
</organism>
<evidence type="ECO:0000256" key="2">
    <source>
        <dbReference type="ARBA" id="ARBA00004249"/>
    </source>
</evidence>
<name>A0A831W885_9GAMM</name>
<dbReference type="GO" id="GO:0071555">
    <property type="term" value="P:cell wall organization"/>
    <property type="evidence" value="ECO:0007669"/>
    <property type="project" value="UniProtKB-KW"/>
</dbReference>
<keyword evidence="8" id="KW-1003">Cell membrane</keyword>
<evidence type="ECO:0000256" key="28">
    <source>
        <dbReference type="SAM" id="MobiDB-lite"/>
    </source>
</evidence>
<evidence type="ECO:0000259" key="29">
    <source>
        <dbReference type="Pfam" id="PF00905"/>
    </source>
</evidence>
<evidence type="ECO:0000256" key="16">
    <source>
        <dbReference type="ARBA" id="ARBA00022960"/>
    </source>
</evidence>
<dbReference type="AlphaFoldDB" id="A0A831W885"/>
<dbReference type="InterPro" id="IPR031376">
    <property type="entry name" value="PCB_OB"/>
</dbReference>
<keyword evidence="19" id="KW-1133">Transmembrane helix</keyword>
<dbReference type="EC" id="3.4.16.4" evidence="6"/>
<dbReference type="Gene3D" id="1.10.3810.10">
    <property type="entry name" value="Biosynthetic peptidoglycan transglycosylase-like"/>
    <property type="match status" value="1"/>
</dbReference>
<keyword evidence="15" id="KW-0378">Hydrolase</keyword>
<evidence type="ECO:0000256" key="22">
    <source>
        <dbReference type="ARBA" id="ARBA00023268"/>
    </source>
</evidence>
<evidence type="ECO:0000256" key="5">
    <source>
        <dbReference type="ARBA" id="ARBA00007739"/>
    </source>
</evidence>
<dbReference type="GO" id="GO:0005886">
    <property type="term" value="C:plasma membrane"/>
    <property type="evidence" value="ECO:0007669"/>
    <property type="project" value="UniProtKB-SubCell"/>
</dbReference>
<evidence type="ECO:0000256" key="8">
    <source>
        <dbReference type="ARBA" id="ARBA00022475"/>
    </source>
</evidence>
<comment type="catalytic activity">
    <reaction evidence="26">
        <text>[GlcNAc-(1-&gt;4)-Mur2Ac(oyl-L-Ala-gamma-D-Glu-L-Lys-D-Ala-D-Ala)](n)-di-trans,octa-cis-undecaprenyl diphosphate + beta-D-GlcNAc-(1-&gt;4)-Mur2Ac(oyl-L-Ala-gamma-D-Glu-L-Lys-D-Ala-D-Ala)-di-trans,octa-cis-undecaprenyl diphosphate = [GlcNAc-(1-&gt;4)-Mur2Ac(oyl-L-Ala-gamma-D-Glu-L-Lys-D-Ala-D-Ala)](n+1)-di-trans,octa-cis-undecaprenyl diphosphate + di-trans,octa-cis-undecaprenyl diphosphate + H(+)</text>
        <dbReference type="Rhea" id="RHEA:23708"/>
        <dbReference type="Rhea" id="RHEA-COMP:9602"/>
        <dbReference type="Rhea" id="RHEA-COMP:9603"/>
        <dbReference type="ChEBI" id="CHEBI:15378"/>
        <dbReference type="ChEBI" id="CHEBI:58405"/>
        <dbReference type="ChEBI" id="CHEBI:60033"/>
        <dbReference type="ChEBI" id="CHEBI:78435"/>
        <dbReference type="EC" id="2.4.99.28"/>
    </reaction>
</comment>
<evidence type="ECO:0000256" key="3">
    <source>
        <dbReference type="ARBA" id="ARBA00004752"/>
    </source>
</evidence>
<sequence>MKWLIKKVVKFGLWLLGLGILAGAVALAAVVFYLEPKLPPIDSLKDVSFQVPLRVYSRDRKLIAEFGEKRRLPLTYDELPEQLVQAFLAAEDHRFFQHPGVDYQGLLRAATQLILTGEKKQGGSTITMQVARNFFLTRKKTYVRKLNEILLALKIERELSKEKILELYANKIYLGHRSYGVGAAAQVYYGSRLDELNLAQLAMIAGLPKAPSRYNPVTNPKRALERRNYVLGNMRDLGYITTAEYRQAVAEPVTAALHSAAVEVEAPYVAEMVRAEMIGRYGDSIYTSGYSVYTTIDSRLQEAANRALRKALLEYDLRHGYRGPERRLSLTGDETDADLDVLLKGSDRLPELRAGIVTAVAERSAEVYVGDGERIGIPWEGLKWARPYKTENRRGAAPKKAADVVRPGDLVRITRVTVTDSKSGKSRSYWRLAQSPQVEGALVSLDPDDGAILALTGGYDYYRNKFNRATQAERQPGSGFKAFIYSAALEAGFTPASLINDAPVVFDDPSLEGAWRPENYSGKFFGPTRLRYALTKSRNLVSIRLLRAMGIEFALQHIARFGFDPDTLPHNLSLALGSGAVTPLQMAAGYAILANGGYRVEPYFIERIEDAQHQVLFQAQPLRVCRECGDGGPQASTGTNPDDAGKEDAGKEGTGKGDTGRIAPRVISKQNWYLMNSMMRDVVRFGTARRARALGRNDLAGKTGTTNDQKDAWFNGFNRSLVAIAWVGFDSAKPLGRGEVGGRAALPAWMAYMKEALKGVEEVPLEMPEGITTVRIDPRTGKRAHAGQKDAIFEVFRVENAPTEQAPAPVAVDQAAPDGAPGTGAVDSDEDPF</sequence>
<keyword evidence="22" id="KW-0511">Multifunctional enzyme</keyword>
<keyword evidence="9" id="KW-0997">Cell inner membrane</keyword>
<keyword evidence="14" id="KW-0812">Transmembrane</keyword>
<dbReference type="GO" id="GO:0009002">
    <property type="term" value="F:serine-type D-Ala-D-Ala carboxypeptidase activity"/>
    <property type="evidence" value="ECO:0007669"/>
    <property type="project" value="UniProtKB-EC"/>
</dbReference>
<keyword evidence="11" id="KW-0645">Protease</keyword>
<dbReference type="Pfam" id="PF00905">
    <property type="entry name" value="Transpeptidase"/>
    <property type="match status" value="1"/>
</dbReference>
<dbReference type="Pfam" id="PF00912">
    <property type="entry name" value="Transgly"/>
    <property type="match status" value="1"/>
</dbReference>
<dbReference type="InterPro" id="IPR001460">
    <property type="entry name" value="PCN-bd_Tpept"/>
</dbReference>
<keyword evidence="20" id="KW-0472">Membrane</keyword>
<evidence type="ECO:0000256" key="11">
    <source>
        <dbReference type="ARBA" id="ARBA00022670"/>
    </source>
</evidence>
<dbReference type="NCBIfam" id="TIGR02074">
    <property type="entry name" value="PBP_1a_fam"/>
    <property type="match status" value="1"/>
</dbReference>
<dbReference type="InterPro" id="IPR012338">
    <property type="entry name" value="Beta-lactam/transpept-like"/>
</dbReference>
<dbReference type="FunFam" id="1.10.3810.10:FF:000003">
    <property type="entry name" value="Penicillin-binding protein 1a"/>
    <property type="match status" value="1"/>
</dbReference>
<evidence type="ECO:0000256" key="14">
    <source>
        <dbReference type="ARBA" id="ARBA00022692"/>
    </source>
</evidence>
<dbReference type="PANTHER" id="PTHR32282:SF27">
    <property type="entry name" value="PENICILLIN-BINDING PROTEIN 1A"/>
    <property type="match status" value="1"/>
</dbReference>
<evidence type="ECO:0000256" key="25">
    <source>
        <dbReference type="ARBA" id="ARBA00044770"/>
    </source>
</evidence>
<dbReference type="InterPro" id="IPR050396">
    <property type="entry name" value="Glycosyltr_51/Transpeptidase"/>
</dbReference>
<evidence type="ECO:0000256" key="7">
    <source>
        <dbReference type="ARBA" id="ARBA00018638"/>
    </source>
</evidence>
<dbReference type="GO" id="GO:0008955">
    <property type="term" value="F:peptidoglycan glycosyltransferase activity"/>
    <property type="evidence" value="ECO:0007669"/>
    <property type="project" value="UniProtKB-EC"/>
</dbReference>
<dbReference type="Proteomes" id="UP000886251">
    <property type="component" value="Unassembled WGS sequence"/>
</dbReference>
<evidence type="ECO:0000256" key="12">
    <source>
        <dbReference type="ARBA" id="ARBA00022676"/>
    </source>
</evidence>
<keyword evidence="13" id="KW-0808">Transferase</keyword>
<comment type="similarity">
    <text evidence="4">In the C-terminal section; belongs to the transpeptidase family.</text>
</comment>
<keyword evidence="10" id="KW-0121">Carboxypeptidase</keyword>
<dbReference type="SUPFAM" id="SSF53955">
    <property type="entry name" value="Lysozyme-like"/>
    <property type="match status" value="1"/>
</dbReference>
<comment type="similarity">
    <text evidence="5">In the N-terminal section; belongs to the glycosyltransferase 51 family.</text>
</comment>
<dbReference type="GO" id="GO:0006508">
    <property type="term" value="P:proteolysis"/>
    <property type="evidence" value="ECO:0007669"/>
    <property type="project" value="UniProtKB-KW"/>
</dbReference>
<dbReference type="InterPro" id="IPR001264">
    <property type="entry name" value="Glyco_trans_51"/>
</dbReference>
<dbReference type="EC" id="2.4.99.28" evidence="25"/>
<evidence type="ECO:0000259" key="31">
    <source>
        <dbReference type="Pfam" id="PF17092"/>
    </source>
</evidence>
<dbReference type="GO" id="GO:0046677">
    <property type="term" value="P:response to antibiotic"/>
    <property type="evidence" value="ECO:0007669"/>
    <property type="project" value="UniProtKB-KW"/>
</dbReference>
<dbReference type="GO" id="GO:0009252">
    <property type="term" value="P:peptidoglycan biosynthetic process"/>
    <property type="evidence" value="ECO:0007669"/>
    <property type="project" value="UniProtKB-UniPathway"/>
</dbReference>
<protein>
    <recommendedName>
        <fullName evidence="7">Penicillin-binding protein 1A</fullName>
        <ecNumber evidence="25">2.4.99.28</ecNumber>
        <ecNumber evidence="6">3.4.16.4</ecNumber>
    </recommendedName>
</protein>
<evidence type="ECO:0000256" key="1">
    <source>
        <dbReference type="ARBA" id="ARBA00002624"/>
    </source>
</evidence>
<evidence type="ECO:0000256" key="9">
    <source>
        <dbReference type="ARBA" id="ARBA00022519"/>
    </source>
</evidence>
<gene>
    <name evidence="32" type="ORF">ENI96_13120</name>
</gene>
<keyword evidence="18" id="KW-0573">Peptidoglycan synthesis</keyword>
<accession>A0A831W885</accession>
<comment type="pathway">
    <text evidence="27">Glycan biosynthesis.</text>
</comment>
<evidence type="ECO:0000256" key="20">
    <source>
        <dbReference type="ARBA" id="ARBA00023136"/>
    </source>
</evidence>
<evidence type="ECO:0000256" key="19">
    <source>
        <dbReference type="ARBA" id="ARBA00022989"/>
    </source>
</evidence>
<feature type="region of interest" description="Disordered" evidence="28">
    <location>
        <begin position="804"/>
        <end position="833"/>
    </location>
</feature>
<feature type="compositionally biased region" description="Low complexity" evidence="28">
    <location>
        <begin position="805"/>
        <end position="820"/>
    </location>
</feature>
<dbReference type="Pfam" id="PF17092">
    <property type="entry name" value="PCB_OB"/>
    <property type="match status" value="1"/>
</dbReference>
<comment type="pathway">
    <text evidence="3">Cell wall biogenesis; peptidoglycan biosynthesis.</text>
</comment>
<dbReference type="GO" id="GO:0008658">
    <property type="term" value="F:penicillin binding"/>
    <property type="evidence" value="ECO:0007669"/>
    <property type="project" value="InterPro"/>
</dbReference>
<dbReference type="InterPro" id="IPR023346">
    <property type="entry name" value="Lysozyme-like_dom_sf"/>
</dbReference>
<evidence type="ECO:0000256" key="13">
    <source>
        <dbReference type="ARBA" id="ARBA00022679"/>
    </source>
</evidence>
<keyword evidence="12" id="KW-0328">Glycosyltransferase</keyword>
<comment type="function">
    <text evidence="1">Cell wall formation. Synthesis of cross-linked peptidoglycan from the lipid intermediates. The enzyme has a penicillin-insensitive transglycosylase N-terminal domain (formation of linear glycan strands) and a penicillin-sensitive transpeptidase C-terminal domain (cross-linking of the peptide subunits).</text>
</comment>
<evidence type="ECO:0000256" key="15">
    <source>
        <dbReference type="ARBA" id="ARBA00022801"/>
    </source>
</evidence>
<dbReference type="GO" id="GO:0008360">
    <property type="term" value="P:regulation of cell shape"/>
    <property type="evidence" value="ECO:0007669"/>
    <property type="project" value="UniProtKB-KW"/>
</dbReference>
<comment type="subcellular location">
    <subcellularLocation>
        <location evidence="2">Cell inner membrane</location>
        <topology evidence="2">Single-pass type II membrane protein</topology>
    </subcellularLocation>
</comment>
<evidence type="ECO:0000256" key="24">
    <source>
        <dbReference type="ARBA" id="ARBA00034000"/>
    </source>
</evidence>
<evidence type="ECO:0000256" key="6">
    <source>
        <dbReference type="ARBA" id="ARBA00012448"/>
    </source>
</evidence>
<evidence type="ECO:0000313" key="32">
    <source>
        <dbReference type="EMBL" id="HEB97356.1"/>
    </source>
</evidence>
<comment type="catalytic activity">
    <reaction evidence="24">
        <text>Preferential cleavage: (Ac)2-L-Lys-D-Ala-|-D-Ala. Also transpeptidation of peptidyl-alanyl moieties that are N-acyl substituents of D-alanine.</text>
        <dbReference type="EC" id="3.4.16.4"/>
    </reaction>
</comment>
<reference evidence="32" key="1">
    <citation type="journal article" date="2020" name="mSystems">
        <title>Genome- and Community-Level Interaction Insights into Carbon Utilization and Element Cycling Functions of Hydrothermarchaeota in Hydrothermal Sediment.</title>
        <authorList>
            <person name="Zhou Z."/>
            <person name="Liu Y."/>
            <person name="Xu W."/>
            <person name="Pan J."/>
            <person name="Luo Z.H."/>
            <person name="Li M."/>
        </authorList>
    </citation>
    <scope>NUCLEOTIDE SEQUENCE [LARGE SCALE GENOMIC DNA]</scope>
    <source>
        <strain evidence="32">HyVt-443</strain>
    </source>
</reference>
<evidence type="ECO:0000256" key="10">
    <source>
        <dbReference type="ARBA" id="ARBA00022645"/>
    </source>
</evidence>